<gene>
    <name evidence="8" type="ORF">BJP34_11345</name>
</gene>
<dbReference type="GO" id="GO:0006508">
    <property type="term" value="P:proteolysis"/>
    <property type="evidence" value="ECO:0007669"/>
    <property type="project" value="UniProtKB-KW"/>
</dbReference>
<keyword evidence="4" id="KW-0482">Metalloprotease</keyword>
<dbReference type="FunFam" id="3.30.2290.10:FF:000003">
    <property type="entry name" value="Zinc-dependent protease, TldD/PmbA family"/>
    <property type="match status" value="1"/>
</dbReference>
<comment type="similarity">
    <text evidence="1">Belongs to the peptidase U62 family.</text>
</comment>
<dbReference type="GO" id="GO:0008237">
    <property type="term" value="F:metallopeptidase activity"/>
    <property type="evidence" value="ECO:0007669"/>
    <property type="project" value="UniProtKB-KW"/>
</dbReference>
<reference evidence="9" key="1">
    <citation type="submission" date="2016-10" db="EMBL/GenBank/DDBJ databases">
        <title>Comparative genomics uncovers the prolific and rare metabolic potential of the cyanobacterial genus Moorea.</title>
        <authorList>
            <person name="Leao T."/>
            <person name="Castelao G."/>
            <person name="Korobeynikov A."/>
            <person name="Monroe E.A."/>
            <person name="Podell S."/>
            <person name="Glukhov E."/>
            <person name="Allen E."/>
            <person name="Gerwick W.H."/>
            <person name="Gerwick L."/>
        </authorList>
    </citation>
    <scope>NUCLEOTIDE SEQUENCE [LARGE SCALE GENOMIC DNA]</scope>
    <source>
        <strain evidence="9">PAL-8-15-08-1</strain>
    </source>
</reference>
<dbReference type="InterPro" id="IPR045569">
    <property type="entry name" value="Metalloprtase-TldD/E_C"/>
</dbReference>
<organism evidence="8 9">
    <name type="scientific">Moorena producens PAL-8-15-08-1</name>
    <dbReference type="NCBI Taxonomy" id="1458985"/>
    <lineage>
        <taxon>Bacteria</taxon>
        <taxon>Bacillati</taxon>
        <taxon>Cyanobacteriota</taxon>
        <taxon>Cyanophyceae</taxon>
        <taxon>Coleofasciculales</taxon>
        <taxon>Coleofasciculaceae</taxon>
        <taxon>Moorena</taxon>
    </lineage>
</organism>
<evidence type="ECO:0000256" key="2">
    <source>
        <dbReference type="ARBA" id="ARBA00022670"/>
    </source>
</evidence>
<dbReference type="RefSeq" id="WP_070392443.1">
    <property type="nucleotide sequence ID" value="NZ_CP017599.1"/>
</dbReference>
<dbReference type="InterPro" id="IPR036059">
    <property type="entry name" value="TldD/PmbA_sf"/>
</dbReference>
<dbReference type="InterPro" id="IPR002510">
    <property type="entry name" value="Metalloprtase-TldD/E_N"/>
</dbReference>
<evidence type="ECO:0000313" key="9">
    <source>
        <dbReference type="Proteomes" id="UP000177870"/>
    </source>
</evidence>
<dbReference type="KEGG" id="mpro:BJP34_11345"/>
<dbReference type="InterPro" id="IPR051463">
    <property type="entry name" value="Peptidase_U62_metallo"/>
</dbReference>
<dbReference type="OrthoDB" id="9803213at2"/>
<evidence type="ECO:0000259" key="6">
    <source>
        <dbReference type="Pfam" id="PF19289"/>
    </source>
</evidence>
<name>A0A1D8TQQ1_9CYAN</name>
<feature type="domain" description="Metalloprotease TldD/E C-terminal" evidence="6">
    <location>
        <begin position="249"/>
        <end position="464"/>
    </location>
</feature>
<dbReference type="AlphaFoldDB" id="A0A1D8TQQ1"/>
<proteinExistence type="inferred from homology"/>
<dbReference type="EMBL" id="CP017599">
    <property type="protein sequence ID" value="AOW99969.1"/>
    <property type="molecule type" value="Genomic_DNA"/>
</dbReference>
<feature type="domain" description="Metalloprotease TldD/E N-terminal" evidence="5">
    <location>
        <begin position="34"/>
        <end position="97"/>
    </location>
</feature>
<protein>
    <submittedName>
        <fullName evidence="8">TldD/PmbA family protein</fullName>
    </submittedName>
</protein>
<keyword evidence="2" id="KW-0645">Protease</keyword>
<dbReference type="InterPro" id="IPR035068">
    <property type="entry name" value="TldD/PmbA_N"/>
</dbReference>
<dbReference type="PANTHER" id="PTHR30624">
    <property type="entry name" value="UNCHARACTERIZED PROTEIN TLDD AND PMBA"/>
    <property type="match status" value="1"/>
</dbReference>
<evidence type="ECO:0000256" key="3">
    <source>
        <dbReference type="ARBA" id="ARBA00022801"/>
    </source>
</evidence>
<evidence type="ECO:0000313" key="8">
    <source>
        <dbReference type="EMBL" id="AOW99969.1"/>
    </source>
</evidence>
<dbReference type="Gene3D" id="3.30.2290.10">
    <property type="entry name" value="PmbA/TldD superfamily"/>
    <property type="match status" value="1"/>
</dbReference>
<dbReference type="SUPFAM" id="SSF111283">
    <property type="entry name" value="Putative modulator of DNA gyrase, PmbA/TldD"/>
    <property type="match status" value="1"/>
</dbReference>
<dbReference type="Pfam" id="PF19290">
    <property type="entry name" value="PmbA_TldD_2nd"/>
    <property type="match status" value="1"/>
</dbReference>
<dbReference type="Pfam" id="PF19289">
    <property type="entry name" value="PmbA_TldD_3rd"/>
    <property type="match status" value="1"/>
</dbReference>
<dbReference type="Proteomes" id="UP000177870">
    <property type="component" value="Chromosome"/>
</dbReference>
<dbReference type="PANTHER" id="PTHR30624:SF10">
    <property type="entry name" value="CONSERVED PROTEIN"/>
    <property type="match status" value="1"/>
</dbReference>
<keyword evidence="3" id="KW-0378">Hydrolase</keyword>
<evidence type="ECO:0000256" key="4">
    <source>
        <dbReference type="ARBA" id="ARBA00023049"/>
    </source>
</evidence>
<feature type="domain" description="Metalloprotease TldD/E central" evidence="7">
    <location>
        <begin position="127"/>
        <end position="237"/>
    </location>
</feature>
<evidence type="ECO:0000256" key="1">
    <source>
        <dbReference type="ARBA" id="ARBA00005836"/>
    </source>
</evidence>
<dbReference type="Pfam" id="PF01523">
    <property type="entry name" value="PmbA_TldD_1st"/>
    <property type="match status" value="1"/>
</dbReference>
<sequence>MIQALAPITTTDLARNLATLGIDLIRKAGCEYGDIRICTYRNQNLTARDRSLSQLCDDVSSGFGVRVLLKGAWGFAASPYKTPEEVERMVALAVEIAKGSRLSQQTQVRLAPVEAYRDSYITPIEIDPFTIPITEKADLLLRINNQLLSYSDRGIKKAYSFLRFTREDKIFASTVDSLIEQTIYRSYPGMGCTAVANGDAQSRSYERPPLNIGYEHIQPPDLLNQVERVAEEAIEKVHAPKGPSGIRSTLILKPSHLHLTIHESVGHPTELDRVYGYESNFAGTSFATTDKLGKLQYAAPWVNFKCDRTQSGGRSTLGYDDEGVPSQDWYVVKDGILVDYLTDRETAYRLGNASSNGCAYADSWSSVPMVRIPNLGLEPGAEGGSHSATLSEMIAETEEGILIDGRGSFSIDQQRRNFQFGGDAFWKVEKGKVVGMLKDVTYHSMSTDFWNSVDAIGVASEREQCGTHMCGKGEPIQIAQMTHSCVPVRVCNIQIGGA</sequence>
<evidence type="ECO:0000259" key="7">
    <source>
        <dbReference type="Pfam" id="PF19290"/>
    </source>
</evidence>
<evidence type="ECO:0000259" key="5">
    <source>
        <dbReference type="Pfam" id="PF01523"/>
    </source>
</evidence>
<dbReference type="InterPro" id="IPR045570">
    <property type="entry name" value="Metalloprtase-TldD/E_cen_dom"/>
</dbReference>
<accession>A0A1D8TQQ1</accession>
<dbReference type="GO" id="GO:0005829">
    <property type="term" value="C:cytosol"/>
    <property type="evidence" value="ECO:0007669"/>
    <property type="project" value="TreeGrafter"/>
</dbReference>